<accession>A0AAN9KFR2</accession>
<name>A0AAN9KFR2_CANGL</name>
<gene>
    <name evidence="1" type="ORF">VNO77_34173</name>
</gene>
<proteinExistence type="predicted"/>
<reference evidence="1 2" key="1">
    <citation type="submission" date="2024-01" db="EMBL/GenBank/DDBJ databases">
        <title>The genomes of 5 underutilized Papilionoideae crops provide insights into root nodulation and disease resistanc.</title>
        <authorList>
            <person name="Jiang F."/>
        </authorList>
    </citation>
    <scope>NUCLEOTIDE SEQUENCE [LARGE SCALE GENOMIC DNA]</scope>
    <source>
        <strain evidence="1">LVBAO_FW01</strain>
        <tissue evidence="1">Leaves</tissue>
    </source>
</reference>
<comment type="caution">
    <text evidence="1">The sequence shown here is derived from an EMBL/GenBank/DDBJ whole genome shotgun (WGS) entry which is preliminary data.</text>
</comment>
<dbReference type="AlphaFoldDB" id="A0AAN9KFR2"/>
<evidence type="ECO:0000313" key="1">
    <source>
        <dbReference type="EMBL" id="KAK7315611.1"/>
    </source>
</evidence>
<evidence type="ECO:0000313" key="2">
    <source>
        <dbReference type="Proteomes" id="UP001367508"/>
    </source>
</evidence>
<sequence length="339" mass="38386">MMPLVMCENDVKPEHVKCMELGLKGTTPSVDNEVTAMRWSCRVLSIYELIFGNTNIDPCMCDMNCSLSDLEMTPRISCNHFGGPHNCICYQCMAQFEEDMLLSMLPNQKHADMKLQVLRILEHVLSEFDFLATILLAKEIAYTMPQAYNNSSHTKLSMWLLNPNLNNKRRAETAIFSATSFGPSIPKDHHTSTFAFPMNTLDSKHECDLELGETTSGPSHGCMPSTLMTFLGSLHNTQHHLKGLAAPANEALHGFHIDLFVRKVTCIAGTFDHKISKESGSQAQNLEKVRLARDYSLDLLEIGAEFALKTRERKRALRIFWKLRELEREFPELVPLLPK</sequence>
<keyword evidence="2" id="KW-1185">Reference proteome</keyword>
<organism evidence="1 2">
    <name type="scientific">Canavalia gladiata</name>
    <name type="common">Sword bean</name>
    <name type="synonym">Dolichos gladiatus</name>
    <dbReference type="NCBI Taxonomy" id="3824"/>
    <lineage>
        <taxon>Eukaryota</taxon>
        <taxon>Viridiplantae</taxon>
        <taxon>Streptophyta</taxon>
        <taxon>Embryophyta</taxon>
        <taxon>Tracheophyta</taxon>
        <taxon>Spermatophyta</taxon>
        <taxon>Magnoliopsida</taxon>
        <taxon>eudicotyledons</taxon>
        <taxon>Gunneridae</taxon>
        <taxon>Pentapetalae</taxon>
        <taxon>rosids</taxon>
        <taxon>fabids</taxon>
        <taxon>Fabales</taxon>
        <taxon>Fabaceae</taxon>
        <taxon>Papilionoideae</taxon>
        <taxon>50 kb inversion clade</taxon>
        <taxon>NPAAA clade</taxon>
        <taxon>indigoferoid/millettioid clade</taxon>
        <taxon>Phaseoleae</taxon>
        <taxon>Canavalia</taxon>
    </lineage>
</organism>
<dbReference type="Proteomes" id="UP001367508">
    <property type="component" value="Unassembled WGS sequence"/>
</dbReference>
<dbReference type="EMBL" id="JAYMYQ010000008">
    <property type="protein sequence ID" value="KAK7315611.1"/>
    <property type="molecule type" value="Genomic_DNA"/>
</dbReference>
<protein>
    <submittedName>
        <fullName evidence="1">Uncharacterized protein</fullName>
    </submittedName>
</protein>